<reference evidence="1" key="2">
    <citation type="submission" date="2015-06" db="UniProtKB">
        <authorList>
            <consortium name="EnsemblMetazoa"/>
        </authorList>
    </citation>
    <scope>IDENTIFICATION</scope>
</reference>
<accession>T1GSY7</accession>
<protein>
    <submittedName>
        <fullName evidence="1">Uncharacterized protein</fullName>
    </submittedName>
</protein>
<dbReference type="AlphaFoldDB" id="T1GSY7"/>
<dbReference type="EMBL" id="CAQQ02064333">
    <property type="status" value="NOT_ANNOTATED_CDS"/>
    <property type="molecule type" value="Genomic_DNA"/>
</dbReference>
<name>T1GSY7_MEGSC</name>
<evidence type="ECO:0000313" key="2">
    <source>
        <dbReference type="Proteomes" id="UP000015102"/>
    </source>
</evidence>
<evidence type="ECO:0000313" key="1">
    <source>
        <dbReference type="EnsemblMetazoa" id="MESCA006802-PA"/>
    </source>
</evidence>
<dbReference type="EnsemblMetazoa" id="MESCA006802-RA">
    <property type="protein sequence ID" value="MESCA006802-PA"/>
    <property type="gene ID" value="MESCA006802"/>
</dbReference>
<dbReference type="Proteomes" id="UP000015102">
    <property type="component" value="Unassembled WGS sequence"/>
</dbReference>
<dbReference type="HOGENOM" id="CLU_2624816_0_0_1"/>
<proteinExistence type="predicted"/>
<reference evidence="2" key="1">
    <citation type="submission" date="2013-02" db="EMBL/GenBank/DDBJ databases">
        <authorList>
            <person name="Hughes D."/>
        </authorList>
    </citation>
    <scope>NUCLEOTIDE SEQUENCE</scope>
    <source>
        <strain>Durham</strain>
        <strain evidence="2">NC isolate 2 -- Noor lab</strain>
    </source>
</reference>
<organism evidence="1 2">
    <name type="scientific">Megaselia scalaris</name>
    <name type="common">Humpbacked fly</name>
    <name type="synonym">Phora scalaris</name>
    <dbReference type="NCBI Taxonomy" id="36166"/>
    <lineage>
        <taxon>Eukaryota</taxon>
        <taxon>Metazoa</taxon>
        <taxon>Ecdysozoa</taxon>
        <taxon>Arthropoda</taxon>
        <taxon>Hexapoda</taxon>
        <taxon>Insecta</taxon>
        <taxon>Pterygota</taxon>
        <taxon>Neoptera</taxon>
        <taxon>Endopterygota</taxon>
        <taxon>Diptera</taxon>
        <taxon>Brachycera</taxon>
        <taxon>Muscomorpha</taxon>
        <taxon>Platypezoidea</taxon>
        <taxon>Phoridae</taxon>
        <taxon>Megaseliini</taxon>
        <taxon>Megaselia</taxon>
    </lineage>
</organism>
<keyword evidence="2" id="KW-1185">Reference proteome</keyword>
<sequence>MFPSPQNLSANRLYRIHKNGQNNFQVGRKLKLYESAKFLGVFSTPSLNWKPHKQLYMPVEAVLGKHGLQLGQYSCMGL</sequence>